<accession>A0ACC1Z256</accession>
<evidence type="ECO:0000313" key="2">
    <source>
        <dbReference type="Proteomes" id="UP001164539"/>
    </source>
</evidence>
<reference evidence="1 2" key="1">
    <citation type="journal article" date="2023" name="Science">
        <title>Complex scaffold remodeling in plant triterpene biosynthesis.</title>
        <authorList>
            <person name="De La Pena R."/>
            <person name="Hodgson H."/>
            <person name="Liu J.C."/>
            <person name="Stephenson M.J."/>
            <person name="Martin A.C."/>
            <person name="Owen C."/>
            <person name="Harkess A."/>
            <person name="Leebens-Mack J."/>
            <person name="Jimenez L.E."/>
            <person name="Osbourn A."/>
            <person name="Sattely E.S."/>
        </authorList>
    </citation>
    <scope>NUCLEOTIDE SEQUENCE [LARGE SCALE GENOMIC DNA]</scope>
    <source>
        <strain evidence="2">cv. JPN11</strain>
        <tissue evidence="1">Leaf</tissue>
    </source>
</reference>
<dbReference type="EMBL" id="CM051394">
    <property type="protein sequence ID" value="KAJ4730135.1"/>
    <property type="molecule type" value="Genomic_DNA"/>
</dbReference>
<dbReference type="Proteomes" id="UP001164539">
    <property type="component" value="Chromosome 1"/>
</dbReference>
<proteinExistence type="predicted"/>
<evidence type="ECO:0000313" key="1">
    <source>
        <dbReference type="EMBL" id="KAJ4730135.1"/>
    </source>
</evidence>
<keyword evidence="2" id="KW-1185">Reference proteome</keyword>
<organism evidence="1 2">
    <name type="scientific">Melia azedarach</name>
    <name type="common">Chinaberry tree</name>
    <dbReference type="NCBI Taxonomy" id="155640"/>
    <lineage>
        <taxon>Eukaryota</taxon>
        <taxon>Viridiplantae</taxon>
        <taxon>Streptophyta</taxon>
        <taxon>Embryophyta</taxon>
        <taxon>Tracheophyta</taxon>
        <taxon>Spermatophyta</taxon>
        <taxon>Magnoliopsida</taxon>
        <taxon>eudicotyledons</taxon>
        <taxon>Gunneridae</taxon>
        <taxon>Pentapetalae</taxon>
        <taxon>rosids</taxon>
        <taxon>malvids</taxon>
        <taxon>Sapindales</taxon>
        <taxon>Meliaceae</taxon>
        <taxon>Melia</taxon>
    </lineage>
</organism>
<sequence length="237" mass="27655">MPKPSGGLGFWDMSAFNQALVTKQEWRIIQHPDSQIPATVKRFFWRATQNYLPTFGNLETRKLRDSLICPRCKKEPEDTFHCLVSCIYARRVWKQTSFTTLLLQTRIRDLLSLWKYMATLLTRLEFELLVMVCWSIWYSRNTFLYAGDSRDPWRVYIRAEVILEEFKSATVDSYQVRNSGTGPRQIYWTPLQSGWFKANVDAAVREAEEYAGLGVIIKNKEGKVMAAAVSKRLYLVM</sequence>
<name>A0ACC1Z256_MELAZ</name>
<protein>
    <submittedName>
        <fullName evidence="1">Ribonuclease H-like superfamily protein</fullName>
    </submittedName>
</protein>
<gene>
    <name evidence="1" type="ORF">OWV82_002808</name>
</gene>
<comment type="caution">
    <text evidence="1">The sequence shown here is derived from an EMBL/GenBank/DDBJ whole genome shotgun (WGS) entry which is preliminary data.</text>
</comment>